<dbReference type="Proteomes" id="UP001387364">
    <property type="component" value="Chromosome"/>
</dbReference>
<name>A0ABZ2N2P6_9BACI</name>
<dbReference type="Pfam" id="PF10966">
    <property type="entry name" value="DUF2768"/>
    <property type="match status" value="1"/>
</dbReference>
<dbReference type="InterPro" id="IPR020076">
    <property type="entry name" value="DUF2768"/>
</dbReference>
<feature type="transmembrane region" description="Helical" evidence="1">
    <location>
        <begin position="39"/>
        <end position="61"/>
    </location>
</feature>
<keyword evidence="1" id="KW-0812">Transmembrane</keyword>
<sequence>MSPAMLNMWISFAGMGLMILAVMTIYLSRYKIKNGFFKLISAIFAYACLIIGGVIMVYIVFSGPTGA</sequence>
<protein>
    <submittedName>
        <fullName evidence="2">DUF2768 domain-containing protein</fullName>
    </submittedName>
</protein>
<proteinExistence type="predicted"/>
<evidence type="ECO:0000256" key="1">
    <source>
        <dbReference type="SAM" id="Phobius"/>
    </source>
</evidence>
<accession>A0ABZ2N2P6</accession>
<reference evidence="2 3" key="1">
    <citation type="submission" date="2024-02" db="EMBL/GenBank/DDBJ databases">
        <title>Seven novel Bacillus-like species.</title>
        <authorList>
            <person name="Liu G."/>
        </authorList>
    </citation>
    <scope>NUCLEOTIDE SEQUENCE [LARGE SCALE GENOMIC DNA]</scope>
    <source>
        <strain evidence="2 3">FJAT-52991</strain>
    </source>
</reference>
<keyword evidence="1" id="KW-1133">Transmembrane helix</keyword>
<dbReference type="RefSeq" id="WP_338749703.1">
    <property type="nucleotide sequence ID" value="NZ_CP147404.1"/>
</dbReference>
<evidence type="ECO:0000313" key="3">
    <source>
        <dbReference type="Proteomes" id="UP001387364"/>
    </source>
</evidence>
<keyword evidence="1" id="KW-0472">Membrane</keyword>
<dbReference type="EMBL" id="CP147404">
    <property type="protein sequence ID" value="WXB91825.1"/>
    <property type="molecule type" value="Genomic_DNA"/>
</dbReference>
<evidence type="ECO:0000313" key="2">
    <source>
        <dbReference type="EMBL" id="WXB91825.1"/>
    </source>
</evidence>
<gene>
    <name evidence="2" type="ORF">WDJ61_11155</name>
</gene>
<feature type="transmembrane region" description="Helical" evidence="1">
    <location>
        <begin position="6"/>
        <end position="27"/>
    </location>
</feature>
<keyword evidence="3" id="KW-1185">Reference proteome</keyword>
<organism evidence="2 3">
    <name type="scientific">Bacillus kandeliae</name>
    <dbReference type="NCBI Taxonomy" id="3129297"/>
    <lineage>
        <taxon>Bacteria</taxon>
        <taxon>Bacillati</taxon>
        <taxon>Bacillota</taxon>
        <taxon>Bacilli</taxon>
        <taxon>Bacillales</taxon>
        <taxon>Bacillaceae</taxon>
        <taxon>Bacillus</taxon>
    </lineage>
</organism>